<dbReference type="GeneID" id="102528119"/>
<evidence type="ECO:0000313" key="10">
    <source>
        <dbReference type="RefSeq" id="XP_072799546.1"/>
    </source>
</evidence>
<keyword evidence="5" id="KW-0539">Nucleus</keyword>
<evidence type="ECO:0000256" key="3">
    <source>
        <dbReference type="ARBA" id="ARBA00022618"/>
    </source>
</evidence>
<keyword evidence="4" id="KW-0498">Mitosis</keyword>
<keyword evidence="6" id="KW-0131">Cell cycle</keyword>
<organism evidence="9 10">
    <name type="scientific">Vicugna pacos</name>
    <name type="common">Alpaca</name>
    <name type="synonym">Lama pacos</name>
    <dbReference type="NCBI Taxonomy" id="30538"/>
    <lineage>
        <taxon>Eukaryota</taxon>
        <taxon>Metazoa</taxon>
        <taxon>Chordata</taxon>
        <taxon>Craniata</taxon>
        <taxon>Vertebrata</taxon>
        <taxon>Euteleostomi</taxon>
        <taxon>Mammalia</taxon>
        <taxon>Eutheria</taxon>
        <taxon>Laurasiatheria</taxon>
        <taxon>Artiodactyla</taxon>
        <taxon>Tylopoda</taxon>
        <taxon>Camelidae</taxon>
        <taxon>Vicugna</taxon>
    </lineage>
</organism>
<comment type="subcellular location">
    <subcellularLocation>
        <location evidence="1">Nucleus</location>
    </subcellularLocation>
</comment>
<protein>
    <submittedName>
        <fullName evidence="10">Mitotic spindle assembly checkpoint protein MAD1 isoform X2</fullName>
    </submittedName>
</protein>
<dbReference type="Gene3D" id="1.20.5.170">
    <property type="match status" value="1"/>
</dbReference>
<reference evidence="10" key="1">
    <citation type="submission" date="2025-08" db="UniProtKB">
        <authorList>
            <consortium name="RefSeq"/>
        </authorList>
    </citation>
    <scope>IDENTIFICATION</scope>
</reference>
<evidence type="ECO:0000256" key="8">
    <source>
        <dbReference type="SAM" id="MobiDB-lite"/>
    </source>
</evidence>
<dbReference type="Gene3D" id="3.30.457.60">
    <property type="match status" value="1"/>
</dbReference>
<proteinExistence type="inferred from homology"/>
<feature type="region of interest" description="Disordered" evidence="8">
    <location>
        <begin position="1"/>
        <end position="37"/>
    </location>
</feature>
<evidence type="ECO:0000256" key="4">
    <source>
        <dbReference type="ARBA" id="ARBA00022776"/>
    </source>
</evidence>
<dbReference type="Pfam" id="PF05557">
    <property type="entry name" value="MAD"/>
    <property type="match status" value="1"/>
</dbReference>
<feature type="coiled-coil region" evidence="7">
    <location>
        <begin position="213"/>
        <end position="437"/>
    </location>
</feature>
<accession>A0ABM5BT23</accession>
<keyword evidence="7" id="KW-0175">Coiled coil</keyword>
<evidence type="ECO:0000256" key="2">
    <source>
        <dbReference type="ARBA" id="ARBA00008029"/>
    </source>
</evidence>
<evidence type="ECO:0000256" key="1">
    <source>
        <dbReference type="ARBA" id="ARBA00004123"/>
    </source>
</evidence>
<dbReference type="PANTHER" id="PTHR23168">
    <property type="entry name" value="MITOTIC SPINDLE ASSEMBLY CHECKPOINT PROTEIN MAD1 MITOTIC ARREST DEFICIENT-LIKE PROTEIN 1"/>
    <property type="match status" value="1"/>
</dbReference>
<evidence type="ECO:0000256" key="5">
    <source>
        <dbReference type="ARBA" id="ARBA00023242"/>
    </source>
</evidence>
<comment type="similarity">
    <text evidence="2">Belongs to the MAD1 family.</text>
</comment>
<feature type="coiled-coil region" evidence="7">
    <location>
        <begin position="552"/>
        <end position="744"/>
    </location>
</feature>
<keyword evidence="3" id="KW-0132">Cell division</keyword>
<dbReference type="PANTHER" id="PTHR23168:SF0">
    <property type="entry name" value="MITOTIC SPINDLE ASSEMBLY CHECKPOINT PROTEIN MAD1"/>
    <property type="match status" value="1"/>
</dbReference>
<gene>
    <name evidence="10" type="primary">MAD1L1</name>
</gene>
<name>A0ABM5BT23_VICPA</name>
<feature type="compositionally biased region" description="Low complexity" evidence="8">
    <location>
        <begin position="20"/>
        <end position="29"/>
    </location>
</feature>
<evidence type="ECO:0000313" key="9">
    <source>
        <dbReference type="Proteomes" id="UP001652581"/>
    </source>
</evidence>
<dbReference type="Proteomes" id="UP001652581">
    <property type="component" value="Chromosome 18"/>
</dbReference>
<feature type="coiled-coil region" evidence="7">
    <location>
        <begin position="469"/>
        <end position="524"/>
    </location>
</feature>
<dbReference type="Gene3D" id="6.10.250.90">
    <property type="match status" value="1"/>
</dbReference>
<evidence type="ECO:0000256" key="7">
    <source>
        <dbReference type="SAM" id="Coils"/>
    </source>
</evidence>
<dbReference type="InterPro" id="IPR008672">
    <property type="entry name" value="Mad1"/>
</dbReference>
<dbReference type="RefSeq" id="XP_072799546.1">
    <property type="nucleotide sequence ID" value="XM_072943445.1"/>
</dbReference>
<evidence type="ECO:0000256" key="6">
    <source>
        <dbReference type="ARBA" id="ARBA00023306"/>
    </source>
</evidence>
<sequence length="834" mass="95556">MRPQLGGATPHNTVRGRRPGGNPTRGPRAPDSPAGRPLVTVVTVLSERVARGWLAPGQTRSPQDGWRADSEAYDRHRPNLARAQPDVSRYAGAGGEEGDLSGCGACNPAEAARKEVAMEDLGENTTVLSTLRSLNNFISQRVEGGSGLDVSTSAQGSLQTQYQQSMQLEERAEQIRSKSHLIQVEREKMQMELSHKRARVELERAASTSARSYEREVDRNQELLTRIRQLQEREAEAEEKMKEQLERHRLCQQSLDAAGRRLREKEDGLAEASETISALKGRISELQWSVMNQEMQVKRLESEKQELKEQLDLQHRKWQEANQKLQELQACQDARVDQEQRIRDLEQKLSLQEQDAAIVKNMRSELVRLPTMERELRQLREETACLRELRETNGLLREELEGLQRKLGRQEKIQETLVDLELEKERLLSKLQSWESLDQTTGLSVRTPEDLSRFIVELQQRELALKDRNSSITSSARELEKARLQLQEEVRQASGQLLEERKKREAHEALARRLQKRVLLLTKERDGMRAILGSYDSELTPAEYSPQLTRRMREAEDMLQKAHAHSSEMEAQLSQALEELGAQKQRADMLEVELKMLRTQAAPAEESFLFSREEVSSLRLKIEELEGERRRLEEDKKMLEAQLERLTLQGDYDQSRTKVLHLRLNPARAARQQLHEGRQQLQDECERLRELVRALERGGPVPADLEAAAGLPSSKEVAELRKQVESAELKNQRLKEVFQTKIQEFRKVCYTLTGYQVDITTENQYRLSSMYAERKGDCLIFKAAGPSGTKMQLLETEFSRTVQELVELHLLRQDSIPAFLSALTLDLFSRQTVA</sequence>
<keyword evidence="9" id="KW-1185">Reference proteome</keyword>
<dbReference type="SUPFAM" id="SSF75704">
    <property type="entry name" value="Mitotic arrest deficient-like 1, Mad1"/>
    <property type="match status" value="1"/>
</dbReference>